<reference evidence="2" key="1">
    <citation type="submission" date="2016-01" db="EMBL/GenBank/DDBJ databases">
        <authorList>
            <person name="Mitreva M."/>
            <person name="Pepin K.H."/>
            <person name="Mihindukulasuriya K.A."/>
            <person name="Fulton R."/>
            <person name="Fronick C."/>
            <person name="O'Laughlin M."/>
            <person name="Miner T."/>
            <person name="Herter B."/>
            <person name="Rosa B.A."/>
            <person name="Cordes M."/>
            <person name="Tomlinson C."/>
            <person name="Wollam A."/>
            <person name="Palsikar V.B."/>
            <person name="Mardis E.R."/>
            <person name="Wilson R.K."/>
        </authorList>
    </citation>
    <scope>NUCLEOTIDE SEQUENCE [LARGE SCALE GENOMIC DNA]</scope>
    <source>
        <strain evidence="2">KA00182</strain>
    </source>
</reference>
<dbReference type="Proteomes" id="UP000070160">
    <property type="component" value="Unassembled WGS sequence"/>
</dbReference>
<dbReference type="InterPro" id="IPR003724">
    <property type="entry name" value="CblAdoTrfase_CobA"/>
</dbReference>
<proteinExistence type="predicted"/>
<sequence length="175" mass="19670">MKTGLIHIYYGTGKGKTTAAIGLAIRCAGHDGSVLFSQFLKTTPTGELAILSQLPKITIIRSTGSSKFTSQLTPQERKQKQLQQQALWQRIQEKCHQLKPNLLILDEILIACHVRMIDEASIITFLKNKPTQTEVVLTGRTPCPHIHPYADYISEIKKQKHPFDRGIAARWGIEK</sequence>
<gene>
    <name evidence="1" type="ORF">HMPREF3182_01549</name>
</gene>
<evidence type="ECO:0000313" key="1">
    <source>
        <dbReference type="EMBL" id="KXB90234.1"/>
    </source>
</evidence>
<evidence type="ECO:0000313" key="2">
    <source>
        <dbReference type="Proteomes" id="UP000070160"/>
    </source>
</evidence>
<keyword evidence="2" id="KW-1185">Reference proteome</keyword>
<dbReference type="PANTHER" id="PTHR46638">
    <property type="entry name" value="CORRINOID ADENOSYLTRANSFERASE"/>
    <property type="match status" value="1"/>
</dbReference>
<dbReference type="Gene3D" id="3.40.50.300">
    <property type="entry name" value="P-loop containing nucleotide triphosphate hydrolases"/>
    <property type="match status" value="1"/>
</dbReference>
<organism evidence="1 2">
    <name type="scientific">Megasphaera hutchinsoni</name>
    <dbReference type="NCBI Taxonomy" id="1588748"/>
    <lineage>
        <taxon>Bacteria</taxon>
        <taxon>Bacillati</taxon>
        <taxon>Bacillota</taxon>
        <taxon>Negativicutes</taxon>
        <taxon>Veillonellales</taxon>
        <taxon>Veillonellaceae</taxon>
        <taxon>Megasphaera</taxon>
    </lineage>
</organism>
<dbReference type="GO" id="GO:0008817">
    <property type="term" value="F:corrinoid adenosyltransferase activity"/>
    <property type="evidence" value="ECO:0007669"/>
    <property type="project" value="InterPro"/>
</dbReference>
<dbReference type="PATRIC" id="fig|1588748.3.peg.1500"/>
<dbReference type="PIRSF" id="PIRSF015617">
    <property type="entry name" value="Adensltrnsf_CobA"/>
    <property type="match status" value="1"/>
</dbReference>
<dbReference type="InterPro" id="IPR027417">
    <property type="entry name" value="P-loop_NTPase"/>
</dbReference>
<protein>
    <submittedName>
        <fullName evidence="1">Putative cob(I)yrinic acid a,c-diamide adenosyltransferase</fullName>
    </submittedName>
</protein>
<comment type="caution">
    <text evidence="1">The sequence shown here is derived from an EMBL/GenBank/DDBJ whole genome shotgun (WGS) entry which is preliminary data.</text>
</comment>
<dbReference type="EMBL" id="LSDT01000050">
    <property type="protein sequence ID" value="KXB90234.1"/>
    <property type="molecule type" value="Genomic_DNA"/>
</dbReference>
<dbReference type="GO" id="GO:0009236">
    <property type="term" value="P:cobalamin biosynthetic process"/>
    <property type="evidence" value="ECO:0007669"/>
    <property type="project" value="InterPro"/>
</dbReference>
<accession>A0A134CDN0</accession>
<keyword evidence="1" id="KW-0808">Transferase</keyword>
<dbReference type="RefSeq" id="WP_062486620.1">
    <property type="nucleotide sequence ID" value="NZ_KQ960955.1"/>
</dbReference>
<dbReference type="STRING" id="1588748.HMPREF3182_01549"/>
<dbReference type="SUPFAM" id="SSF52540">
    <property type="entry name" value="P-loop containing nucleoside triphosphate hydrolases"/>
    <property type="match status" value="1"/>
</dbReference>
<dbReference type="AlphaFoldDB" id="A0A134CDN0"/>
<dbReference type="Pfam" id="PF02572">
    <property type="entry name" value="CobA_CobO_BtuR"/>
    <property type="match status" value="1"/>
</dbReference>
<dbReference type="PANTHER" id="PTHR46638:SF1">
    <property type="entry name" value="CORRINOID ADENOSYLTRANSFERASE"/>
    <property type="match status" value="1"/>
</dbReference>
<dbReference type="GO" id="GO:0005524">
    <property type="term" value="F:ATP binding"/>
    <property type="evidence" value="ECO:0007669"/>
    <property type="project" value="InterPro"/>
</dbReference>
<name>A0A134CDN0_9FIRM</name>